<sequence length="137" mass="14910">MRSIHVSRVITATPEAVYSYASDPSNLPKWASELAQSDVVLDGDTLLVDSPMGHVRVRFVPRNDFGVLDHGVILPSGDVVTNPFRVVAHPEGSEVVFTVRQLELTDDEFDRDAATVRADLDTLAAALKDEPGDEPGR</sequence>
<comment type="caution">
    <text evidence="1">The sequence shown here is derived from an EMBL/GenBank/DDBJ whole genome shotgun (WGS) entry which is preliminary data.</text>
</comment>
<dbReference type="RefSeq" id="WP_121056504.1">
    <property type="nucleotide sequence ID" value="NZ_RCDB01000001.1"/>
</dbReference>
<evidence type="ECO:0000313" key="2">
    <source>
        <dbReference type="Proteomes" id="UP000273158"/>
    </source>
</evidence>
<gene>
    <name evidence="1" type="ORF">C7474_0002</name>
</gene>
<dbReference type="OrthoDB" id="880456at2"/>
<dbReference type="InterPro" id="IPR023393">
    <property type="entry name" value="START-like_dom_sf"/>
</dbReference>
<dbReference type="AlphaFoldDB" id="A0A498CBI9"/>
<dbReference type="Gene3D" id="3.30.530.20">
    <property type="match status" value="1"/>
</dbReference>
<name>A0A498CBI9_9MICO</name>
<dbReference type="Proteomes" id="UP000273158">
    <property type="component" value="Unassembled WGS sequence"/>
</dbReference>
<dbReference type="SUPFAM" id="SSF55961">
    <property type="entry name" value="Bet v1-like"/>
    <property type="match status" value="1"/>
</dbReference>
<proteinExistence type="predicted"/>
<keyword evidence="2" id="KW-1185">Reference proteome</keyword>
<evidence type="ECO:0000313" key="1">
    <source>
        <dbReference type="EMBL" id="RLK52076.1"/>
    </source>
</evidence>
<accession>A0A498CBI9</accession>
<dbReference type="InterPro" id="IPR019587">
    <property type="entry name" value="Polyketide_cyclase/dehydratase"/>
</dbReference>
<dbReference type="EMBL" id="RCDB01000001">
    <property type="protein sequence ID" value="RLK52076.1"/>
    <property type="molecule type" value="Genomic_DNA"/>
</dbReference>
<protein>
    <submittedName>
        <fullName evidence="1">Polyketide cyclase/dehydrase/lipid transport protein</fullName>
    </submittedName>
</protein>
<organism evidence="1 2">
    <name type="scientific">Microbacterium telephonicum</name>
    <dbReference type="NCBI Taxonomy" id="1714841"/>
    <lineage>
        <taxon>Bacteria</taxon>
        <taxon>Bacillati</taxon>
        <taxon>Actinomycetota</taxon>
        <taxon>Actinomycetes</taxon>
        <taxon>Micrococcales</taxon>
        <taxon>Microbacteriaceae</taxon>
        <taxon>Microbacterium</taxon>
    </lineage>
</organism>
<dbReference type="CDD" id="cd07812">
    <property type="entry name" value="SRPBCC"/>
    <property type="match status" value="1"/>
</dbReference>
<dbReference type="Pfam" id="PF10604">
    <property type="entry name" value="Polyketide_cyc2"/>
    <property type="match status" value="1"/>
</dbReference>
<reference evidence="1 2" key="1">
    <citation type="journal article" date="2015" name="Stand. Genomic Sci.">
        <title>Genomic Encyclopedia of Bacterial and Archaeal Type Strains, Phase III: the genomes of soil and plant-associated and newly described type strains.</title>
        <authorList>
            <person name="Whitman W.B."/>
            <person name="Woyke T."/>
            <person name="Klenk H.P."/>
            <person name="Zhou Y."/>
            <person name="Lilburn T.G."/>
            <person name="Beck B.J."/>
            <person name="De Vos P."/>
            <person name="Vandamme P."/>
            <person name="Eisen J.A."/>
            <person name="Garrity G."/>
            <person name="Hugenholtz P."/>
            <person name="Kyrpides N.C."/>
        </authorList>
    </citation>
    <scope>NUCLEOTIDE SEQUENCE [LARGE SCALE GENOMIC DNA]</scope>
    <source>
        <strain evidence="1 2">S2T63</strain>
    </source>
</reference>